<name>A0A1E3W6U8_9HYPH</name>
<accession>A0A1E3W6U8</accession>
<gene>
    <name evidence="2" type="ORF">AUC69_06615</name>
</gene>
<dbReference type="Proteomes" id="UP000094472">
    <property type="component" value="Unassembled WGS sequence"/>
</dbReference>
<evidence type="ECO:0000313" key="2">
    <source>
        <dbReference type="EMBL" id="ODS01514.1"/>
    </source>
</evidence>
<comment type="caution">
    <text evidence="2">The sequence shown here is derived from an EMBL/GenBank/DDBJ whole genome shotgun (WGS) entry which is preliminary data.</text>
</comment>
<dbReference type="AlphaFoldDB" id="A0A1E3W6U8"/>
<reference evidence="2 3" key="1">
    <citation type="journal article" date="2016" name="Environ. Microbiol.">
        <title>New Methyloceanibacter diversity from North Sea sediments includes methanotroph containing solely the soluble methane monooxygenase.</title>
        <authorList>
            <person name="Vekeman B."/>
            <person name="Kerckhof F.M."/>
            <person name="Cremers G."/>
            <person name="de Vos P."/>
            <person name="Vandamme P."/>
            <person name="Boon N."/>
            <person name="Op den Camp H.J."/>
            <person name="Heylen K."/>
        </authorList>
    </citation>
    <scope>NUCLEOTIDE SEQUENCE [LARGE SCALE GENOMIC DNA]</scope>
    <source>
        <strain evidence="2 3">R-67175</strain>
    </source>
</reference>
<feature type="transmembrane region" description="Helical" evidence="1">
    <location>
        <begin position="26"/>
        <end position="51"/>
    </location>
</feature>
<sequence>MVAVYAIIASLAGSLAAKEVLDVSDLTAPVGVGALAGLFSAVLLAMLMITYHTNPGEPPKLHKKR</sequence>
<dbReference type="RefSeq" id="WP_069440785.1">
    <property type="nucleotide sequence ID" value="NZ_LPWF01000006.1"/>
</dbReference>
<protein>
    <submittedName>
        <fullName evidence="2">Uncharacterized protein</fullName>
    </submittedName>
</protein>
<evidence type="ECO:0000256" key="1">
    <source>
        <dbReference type="SAM" id="Phobius"/>
    </source>
</evidence>
<dbReference type="EMBL" id="LPWF01000006">
    <property type="protein sequence ID" value="ODS01514.1"/>
    <property type="molecule type" value="Genomic_DNA"/>
</dbReference>
<evidence type="ECO:0000313" key="3">
    <source>
        <dbReference type="Proteomes" id="UP000094472"/>
    </source>
</evidence>
<organism evidence="2 3">
    <name type="scientific">Methyloceanibacter superfactus</name>
    <dbReference type="NCBI Taxonomy" id="1774969"/>
    <lineage>
        <taxon>Bacteria</taxon>
        <taxon>Pseudomonadati</taxon>
        <taxon>Pseudomonadota</taxon>
        <taxon>Alphaproteobacteria</taxon>
        <taxon>Hyphomicrobiales</taxon>
        <taxon>Hyphomicrobiaceae</taxon>
        <taxon>Methyloceanibacter</taxon>
    </lineage>
</organism>
<proteinExistence type="predicted"/>
<dbReference type="OrthoDB" id="9927262at2"/>
<keyword evidence="3" id="KW-1185">Reference proteome</keyword>
<keyword evidence="1" id="KW-0812">Transmembrane</keyword>
<keyword evidence="1" id="KW-0472">Membrane</keyword>
<keyword evidence="1" id="KW-1133">Transmembrane helix</keyword>